<reference evidence="1 2" key="1">
    <citation type="submission" date="2014-11" db="EMBL/GenBank/DDBJ databases">
        <title>Pan-genome of Gallibacterium spp.</title>
        <authorList>
            <person name="Kudirkiene E."/>
            <person name="Bojesen A.M."/>
        </authorList>
    </citation>
    <scope>NUCLEOTIDE SEQUENCE [LARGE SCALE GENOMIC DNA]</scope>
    <source>
        <strain evidence="1 2">59/S3/89</strain>
    </source>
</reference>
<name>A0A1A7PUI0_9PAST</name>
<gene>
    <name evidence="1" type="ORF">QV06_02730</name>
</gene>
<dbReference type="Proteomes" id="UP000092626">
    <property type="component" value="Unassembled WGS sequence"/>
</dbReference>
<dbReference type="AlphaFoldDB" id="A0A1A7PUI0"/>
<proteinExistence type="predicted"/>
<evidence type="ECO:0000313" key="2">
    <source>
        <dbReference type="Proteomes" id="UP000092626"/>
    </source>
</evidence>
<organism evidence="1 2">
    <name type="scientific">Gallibacterium genomosp. 3</name>
    <dbReference type="NCBI Taxonomy" id="505345"/>
    <lineage>
        <taxon>Bacteria</taxon>
        <taxon>Pseudomonadati</taxon>
        <taxon>Pseudomonadota</taxon>
        <taxon>Gammaproteobacteria</taxon>
        <taxon>Pasteurellales</taxon>
        <taxon>Pasteurellaceae</taxon>
        <taxon>Gallibacterium</taxon>
    </lineage>
</organism>
<sequence length="59" mass="6712">MLIQASQQSLAVPLQTSQKSLTELFHQEVPLFTCEEGVGEMSRDIDRLEKISYITTNQK</sequence>
<accession>A0A1A7PUI0</accession>
<dbReference type="EMBL" id="JTJR01000010">
    <property type="protein sequence ID" value="OBX05377.1"/>
    <property type="molecule type" value="Genomic_DNA"/>
</dbReference>
<evidence type="ECO:0000313" key="1">
    <source>
        <dbReference type="EMBL" id="OBX05377.1"/>
    </source>
</evidence>
<protein>
    <submittedName>
        <fullName evidence="1">Uncharacterized protein</fullName>
    </submittedName>
</protein>
<comment type="caution">
    <text evidence="1">The sequence shown here is derived from an EMBL/GenBank/DDBJ whole genome shotgun (WGS) entry which is preliminary data.</text>
</comment>